<dbReference type="Proteomes" id="UP000005013">
    <property type="component" value="Chromosome"/>
</dbReference>
<accession>I0EQB0</accession>
<dbReference type="HOGENOM" id="CLU_110683_1_1_7"/>
<reference evidence="2 3" key="1">
    <citation type="journal article" date="2013" name="PLoS ONE">
        <title>Sequence Divergence and Conservation in Genomes ofHelicobacter cetorum Strains from a Dolphin and a Whale.</title>
        <authorList>
            <person name="Kersulyte D."/>
            <person name="Rossi M."/>
            <person name="Berg D.E."/>
        </authorList>
    </citation>
    <scope>NUCLEOTIDE SEQUENCE [LARGE SCALE GENOMIC DNA]</scope>
    <source>
        <strain evidence="2 3">MIT 99-5656</strain>
    </source>
</reference>
<evidence type="ECO:0000259" key="1">
    <source>
        <dbReference type="Pfam" id="PF13274"/>
    </source>
</evidence>
<proteinExistence type="predicted"/>
<dbReference type="OrthoDB" id="9799173at2"/>
<dbReference type="AlphaFoldDB" id="I0EQB0"/>
<keyword evidence="3" id="KW-1185">Reference proteome</keyword>
<dbReference type="Pfam" id="PF13274">
    <property type="entry name" value="SocA_Panacea"/>
    <property type="match status" value="1"/>
</dbReference>
<protein>
    <submittedName>
        <fullName evidence="2">Prophage protein</fullName>
    </submittedName>
</protein>
<evidence type="ECO:0000313" key="3">
    <source>
        <dbReference type="Proteomes" id="UP000005013"/>
    </source>
</evidence>
<dbReference type="eggNOG" id="COG3600">
    <property type="taxonomic scope" value="Bacteria"/>
</dbReference>
<dbReference type="STRING" id="1163745.HCD_00485"/>
<sequence length="148" mass="17174">MKALDAAKFLVNLAIDNEKPMTNLKLQKMLYLAQAESNATLIEEDFQAWEYGPVVPSVYRNYRNGASRINSKDEEVEISDDNRNALEETYRKYGDKEPWDLSDATHAVASWIDNYDKDTKNKVIPKESIKNDREKLRELLCDKTLKKK</sequence>
<gene>
    <name evidence="2" type="ordered locus">HCD_00485</name>
</gene>
<evidence type="ECO:0000313" key="2">
    <source>
        <dbReference type="EMBL" id="AFI05129.1"/>
    </source>
</evidence>
<dbReference type="PATRIC" id="fig|1163745.3.peg.105"/>
<name>I0EQB0_HELCM</name>
<feature type="domain" description="Antitoxin SocA-like Panacea" evidence="1">
    <location>
        <begin position="26"/>
        <end position="111"/>
    </location>
</feature>
<organism evidence="2 3">
    <name type="scientific">Helicobacter cetorum (strain ATCC BAA-540 / CCUG 52418 / MIT 99-5656)</name>
    <dbReference type="NCBI Taxonomy" id="1163745"/>
    <lineage>
        <taxon>Bacteria</taxon>
        <taxon>Pseudomonadati</taxon>
        <taxon>Campylobacterota</taxon>
        <taxon>Epsilonproteobacteria</taxon>
        <taxon>Campylobacterales</taxon>
        <taxon>Helicobacteraceae</taxon>
        <taxon>Helicobacter</taxon>
    </lineage>
</organism>
<dbReference type="InterPro" id="IPR025272">
    <property type="entry name" value="SocA_Panacea"/>
</dbReference>
<dbReference type="KEGG" id="hcm:HCD_00485"/>
<dbReference type="EMBL" id="CP003481">
    <property type="protein sequence ID" value="AFI05129.1"/>
    <property type="molecule type" value="Genomic_DNA"/>
</dbReference>
<dbReference type="RefSeq" id="WP_014658658.1">
    <property type="nucleotide sequence ID" value="NC_017735.1"/>
</dbReference>